<name>A0A373A5M5_9ACTN</name>
<evidence type="ECO:0000313" key="3">
    <source>
        <dbReference type="Proteomes" id="UP000263377"/>
    </source>
</evidence>
<reference evidence="2 3" key="1">
    <citation type="submission" date="2018-08" db="EMBL/GenBank/DDBJ databases">
        <title>Diversity &amp; Physiological Properties of Lignin-Decomposing Actinobacteria from Soil.</title>
        <authorList>
            <person name="Roh S.G."/>
            <person name="Kim S.B."/>
        </authorList>
    </citation>
    <scope>NUCLEOTIDE SEQUENCE [LARGE SCALE GENOMIC DNA]</scope>
    <source>
        <strain evidence="2 3">MMS17-GH009</strain>
    </source>
</reference>
<dbReference type="EMBL" id="QVIG01000001">
    <property type="protein sequence ID" value="RGD62850.1"/>
    <property type="molecule type" value="Genomic_DNA"/>
</dbReference>
<dbReference type="Pfam" id="PF13021">
    <property type="entry name" value="DUF3885"/>
    <property type="match status" value="1"/>
</dbReference>
<accession>A0A373A5M5</accession>
<protein>
    <recommendedName>
        <fullName evidence="1">DUF3885 domain-containing protein</fullName>
    </recommendedName>
</protein>
<dbReference type="AlphaFoldDB" id="A0A373A5M5"/>
<evidence type="ECO:0000259" key="1">
    <source>
        <dbReference type="Pfam" id="PF13021"/>
    </source>
</evidence>
<evidence type="ECO:0000313" key="2">
    <source>
        <dbReference type="EMBL" id="RGD62850.1"/>
    </source>
</evidence>
<proteinExistence type="predicted"/>
<gene>
    <name evidence="2" type="ORF">DR950_12990</name>
</gene>
<organism evidence="2 3">
    <name type="scientific">Kitasatospora xanthocidica</name>
    <dbReference type="NCBI Taxonomy" id="83382"/>
    <lineage>
        <taxon>Bacteria</taxon>
        <taxon>Bacillati</taxon>
        <taxon>Actinomycetota</taxon>
        <taxon>Actinomycetes</taxon>
        <taxon>Kitasatosporales</taxon>
        <taxon>Streptomycetaceae</taxon>
        <taxon>Kitasatospora</taxon>
    </lineage>
</organism>
<feature type="domain" description="DUF3885" evidence="1">
    <location>
        <begin position="2"/>
        <end position="146"/>
    </location>
</feature>
<comment type="caution">
    <text evidence="2">The sequence shown here is derived from an EMBL/GenBank/DDBJ whole genome shotgun (WGS) entry which is preliminary data.</text>
</comment>
<dbReference type="Proteomes" id="UP000263377">
    <property type="component" value="Unassembled WGS sequence"/>
</dbReference>
<sequence length="149" mass="17515">MPESKRYPDDEREYAIVLERHNTVLDELFAGAEVYVLTPRWSSRESAPRMRRDAKHWRTWLQTDDPEPEFRTYCHVFVERRRWRRGGLDGLLRRVADDREGGVIIAGPGLRRLYHPYDGGADVYLASTEERDRLKERHAGWLSGHPNGL</sequence>
<dbReference type="InterPro" id="IPR024976">
    <property type="entry name" value="DUF3885"/>
</dbReference>
<keyword evidence="3" id="KW-1185">Reference proteome</keyword>